<keyword evidence="4" id="KW-1185">Reference proteome</keyword>
<dbReference type="EMBL" id="CP098747">
    <property type="protein sequence ID" value="USG60986.1"/>
    <property type="molecule type" value="Genomic_DNA"/>
</dbReference>
<keyword evidence="1" id="KW-0812">Transmembrane</keyword>
<reference evidence="3" key="1">
    <citation type="submission" date="2022-06" db="EMBL/GenBank/DDBJ databases">
        <title>Sneathiella actinostolidae sp. nov., isolated from a sea anemonein the Western Pacific Ocean.</title>
        <authorList>
            <person name="Wei M.J."/>
        </authorList>
    </citation>
    <scope>NUCLEOTIDE SEQUENCE</scope>
    <source>
        <strain evidence="3">PHK-P5</strain>
    </source>
</reference>
<sequence>MSSRKFFPSIPIATALALSFGSLVVIAVLIVLGIGLISGFANTRDLLIDKANSAMDAARGDLTDLLDPAEEQARFIADLIYAGDIDVQNNEELSEFLLGALAGTPQIASLTFISPNFEVTAASREARQIINLNASGDPVGKKMFEDISKKQTGEWGALFYVPQLDDTVMNFRQPVIKDGEFIGALFATIPVSAVNKKLQAVEVAKGGTRFVLYGRNNVLLQQDGNRSQIHISKDGAVPTLDEIEDPILKHIWSPEKDPLSLINNQVGYQAHHLEILNNGYLFFYSNLEGYSDRDLIVGYWLRDEDAGEEIKRLALAGLVGLVIMILSAIVAFFMGRKIARPIRALSSASQKISNLEFENVGTLAGSRFKEVNEASDAYNTMIRGLIWFETYVPKSLVRKLMETGEARSEQRAVTVMFTDIVGFTPQAENMNSEEVANFLNHHFKIVTSCIEAEGGTIDKFIGDAVMAFWGAPEHQDDHAARACRAATEIRKAIIADNEERAEAGLEPVTMRIGIHTGQLVVGNIGSKGRMNYTVVGDTVNIAQRMEQLGKTVSKDTSETVFTLITDATYIAAGKEIMASEIGDHNLRGRADSVKIYHLN</sequence>
<organism evidence="3 4">
    <name type="scientific">Sneathiella marina</name>
    <dbReference type="NCBI Taxonomy" id="2950108"/>
    <lineage>
        <taxon>Bacteria</taxon>
        <taxon>Pseudomonadati</taxon>
        <taxon>Pseudomonadota</taxon>
        <taxon>Alphaproteobacteria</taxon>
        <taxon>Sneathiellales</taxon>
        <taxon>Sneathiellaceae</taxon>
        <taxon>Sneathiella</taxon>
    </lineage>
</organism>
<dbReference type="Gene3D" id="3.30.70.1230">
    <property type="entry name" value="Nucleotide cyclase"/>
    <property type="match status" value="1"/>
</dbReference>
<dbReference type="PANTHER" id="PTHR43081:SF1">
    <property type="entry name" value="ADENYLATE CYCLASE, TERMINAL-DIFFERENTIATION SPECIFIC"/>
    <property type="match status" value="1"/>
</dbReference>
<dbReference type="RefSeq" id="WP_251933958.1">
    <property type="nucleotide sequence ID" value="NZ_CP098747.1"/>
</dbReference>
<dbReference type="Proteomes" id="UP001056291">
    <property type="component" value="Chromosome"/>
</dbReference>
<gene>
    <name evidence="3" type="ORF">NBZ79_17655</name>
</gene>
<dbReference type="PANTHER" id="PTHR43081">
    <property type="entry name" value="ADENYLATE CYCLASE, TERMINAL-DIFFERENTIATION SPECIFIC-RELATED"/>
    <property type="match status" value="1"/>
</dbReference>
<dbReference type="InterPro" id="IPR001054">
    <property type="entry name" value="A/G_cyclase"/>
</dbReference>
<dbReference type="SUPFAM" id="SSF55073">
    <property type="entry name" value="Nucleotide cyclase"/>
    <property type="match status" value="1"/>
</dbReference>
<feature type="domain" description="Guanylate cyclase" evidence="2">
    <location>
        <begin position="414"/>
        <end position="546"/>
    </location>
</feature>
<dbReference type="InterPro" id="IPR050697">
    <property type="entry name" value="Adenylyl/Guanylyl_Cyclase_3/4"/>
</dbReference>
<accession>A0ABY4W8L0</accession>
<dbReference type="Pfam" id="PF00211">
    <property type="entry name" value="Guanylate_cyc"/>
    <property type="match status" value="1"/>
</dbReference>
<dbReference type="PROSITE" id="PS50125">
    <property type="entry name" value="GUANYLATE_CYCLASE_2"/>
    <property type="match status" value="1"/>
</dbReference>
<dbReference type="InterPro" id="IPR029787">
    <property type="entry name" value="Nucleotide_cyclase"/>
</dbReference>
<feature type="transmembrane region" description="Helical" evidence="1">
    <location>
        <begin position="313"/>
        <end position="334"/>
    </location>
</feature>
<evidence type="ECO:0000313" key="4">
    <source>
        <dbReference type="Proteomes" id="UP001056291"/>
    </source>
</evidence>
<evidence type="ECO:0000259" key="2">
    <source>
        <dbReference type="PROSITE" id="PS50125"/>
    </source>
</evidence>
<dbReference type="CDD" id="cd07302">
    <property type="entry name" value="CHD"/>
    <property type="match status" value="1"/>
</dbReference>
<keyword evidence="1" id="KW-0472">Membrane</keyword>
<keyword evidence="1" id="KW-1133">Transmembrane helix</keyword>
<feature type="transmembrane region" description="Helical" evidence="1">
    <location>
        <begin position="12"/>
        <end position="37"/>
    </location>
</feature>
<proteinExistence type="predicted"/>
<dbReference type="Gene3D" id="6.10.340.10">
    <property type="match status" value="1"/>
</dbReference>
<protein>
    <recommendedName>
        <fullName evidence="2">Guanylate cyclase domain-containing protein</fullName>
    </recommendedName>
</protein>
<dbReference type="SMART" id="SM00044">
    <property type="entry name" value="CYCc"/>
    <property type="match status" value="1"/>
</dbReference>
<name>A0ABY4W8L0_9PROT</name>
<dbReference type="Gene3D" id="3.30.450.20">
    <property type="entry name" value="PAS domain"/>
    <property type="match status" value="1"/>
</dbReference>
<evidence type="ECO:0000256" key="1">
    <source>
        <dbReference type="SAM" id="Phobius"/>
    </source>
</evidence>
<evidence type="ECO:0000313" key="3">
    <source>
        <dbReference type="EMBL" id="USG60986.1"/>
    </source>
</evidence>